<organism evidence="1 2">
    <name type="scientific">Lasius platythorax</name>
    <dbReference type="NCBI Taxonomy" id="488582"/>
    <lineage>
        <taxon>Eukaryota</taxon>
        <taxon>Metazoa</taxon>
        <taxon>Ecdysozoa</taxon>
        <taxon>Arthropoda</taxon>
        <taxon>Hexapoda</taxon>
        <taxon>Insecta</taxon>
        <taxon>Pterygota</taxon>
        <taxon>Neoptera</taxon>
        <taxon>Endopterygota</taxon>
        <taxon>Hymenoptera</taxon>
        <taxon>Apocrita</taxon>
        <taxon>Aculeata</taxon>
        <taxon>Formicoidea</taxon>
        <taxon>Formicidae</taxon>
        <taxon>Formicinae</taxon>
        <taxon>Lasius</taxon>
        <taxon>Lasius</taxon>
    </lineage>
</organism>
<dbReference type="Proteomes" id="UP001497644">
    <property type="component" value="Chromosome 5"/>
</dbReference>
<proteinExistence type="predicted"/>
<dbReference type="EMBL" id="OZ034828">
    <property type="protein sequence ID" value="CAL1684773.1"/>
    <property type="molecule type" value="Genomic_DNA"/>
</dbReference>
<dbReference type="AlphaFoldDB" id="A0AAV2NWT4"/>
<sequence length="112" mass="12722">MMPLERFYEVEIKSTWLLKMNNNGRSCMKNFLKSEEGLSFVSTPAGVYKRHNRANDMHSRKLRRGRGMPRLSLCMLSKCIPRNPTKGIAAAGQGMGYENACGDVCMPDRYLT</sequence>
<gene>
    <name evidence="1" type="ORF">LPLAT_LOCUS10329</name>
</gene>
<evidence type="ECO:0000313" key="1">
    <source>
        <dbReference type="EMBL" id="CAL1684773.1"/>
    </source>
</evidence>
<reference evidence="1" key="1">
    <citation type="submission" date="2024-04" db="EMBL/GenBank/DDBJ databases">
        <authorList>
            <consortium name="Molecular Ecology Group"/>
        </authorList>
    </citation>
    <scope>NUCLEOTIDE SEQUENCE</scope>
</reference>
<keyword evidence="2" id="KW-1185">Reference proteome</keyword>
<evidence type="ECO:0000313" key="2">
    <source>
        <dbReference type="Proteomes" id="UP001497644"/>
    </source>
</evidence>
<name>A0AAV2NWT4_9HYME</name>
<accession>A0AAV2NWT4</accession>
<protein>
    <submittedName>
        <fullName evidence="1">Uncharacterized protein</fullName>
    </submittedName>
</protein>